<evidence type="ECO:0000313" key="6">
    <source>
        <dbReference type="EMBL" id="GER91952.1"/>
    </source>
</evidence>
<keyword evidence="4 5" id="KW-0472">Membrane</keyword>
<keyword evidence="2 5" id="KW-0812">Transmembrane</keyword>
<reference evidence="6 7" key="1">
    <citation type="submission" date="2019-10" db="EMBL/GenBank/DDBJ databases">
        <title>Dictyobacter vulcani sp. nov., within the class Ktedonobacteria, isolated from soil of volcanic Mt. Zao.</title>
        <authorList>
            <person name="Zheng Y."/>
            <person name="Wang C.M."/>
            <person name="Sakai Y."/>
            <person name="Abe K."/>
            <person name="Yokota A."/>
            <person name="Yabe S."/>
        </authorList>
    </citation>
    <scope>NUCLEOTIDE SEQUENCE [LARGE SCALE GENOMIC DNA]</scope>
    <source>
        <strain evidence="6 7">W12</strain>
    </source>
</reference>
<dbReference type="InterPro" id="IPR038665">
    <property type="entry name" value="Voltage-dep_anion_channel_sf"/>
</dbReference>
<comment type="subcellular location">
    <subcellularLocation>
        <location evidence="1">Membrane</location>
        <topology evidence="1">Multi-pass membrane protein</topology>
    </subcellularLocation>
</comment>
<evidence type="ECO:0000256" key="1">
    <source>
        <dbReference type="ARBA" id="ARBA00004141"/>
    </source>
</evidence>
<name>A0A5J4KY09_9CHLR</name>
<feature type="transmembrane region" description="Helical" evidence="5">
    <location>
        <begin position="56"/>
        <end position="82"/>
    </location>
</feature>
<feature type="transmembrane region" description="Helical" evidence="5">
    <location>
        <begin position="94"/>
        <end position="112"/>
    </location>
</feature>
<feature type="transmembrane region" description="Helical" evidence="5">
    <location>
        <begin position="20"/>
        <end position="44"/>
    </location>
</feature>
<evidence type="ECO:0000313" key="7">
    <source>
        <dbReference type="Proteomes" id="UP000326912"/>
    </source>
</evidence>
<dbReference type="AlphaFoldDB" id="A0A5J4KY09"/>
<keyword evidence="3 5" id="KW-1133">Transmembrane helix</keyword>
<feature type="transmembrane region" description="Helical" evidence="5">
    <location>
        <begin position="124"/>
        <end position="142"/>
    </location>
</feature>
<dbReference type="Pfam" id="PF03595">
    <property type="entry name" value="SLAC1"/>
    <property type="match status" value="1"/>
</dbReference>
<dbReference type="GO" id="GO:0055085">
    <property type="term" value="P:transmembrane transport"/>
    <property type="evidence" value="ECO:0007669"/>
    <property type="project" value="InterPro"/>
</dbReference>
<sequence>MPFHEQFDMLIERPGADSMLHTLLTIPPTFYSISFGFVGLARVWHLASNFYGLSAGIGNALFLVAAVLFLLFLAVLMIKLMLAPKVVLANLTDSAFGPFFSLLPITGMLLAVGLEPYALDGARLLFLVFFVATVLLAGWYMASGSSPPWMLTRSPRLFPARRSRWYSGR</sequence>
<evidence type="ECO:0000256" key="3">
    <source>
        <dbReference type="ARBA" id="ARBA00022989"/>
    </source>
</evidence>
<evidence type="ECO:0000256" key="5">
    <source>
        <dbReference type="SAM" id="Phobius"/>
    </source>
</evidence>
<evidence type="ECO:0008006" key="8">
    <source>
        <dbReference type="Google" id="ProtNLM"/>
    </source>
</evidence>
<gene>
    <name evidence="6" type="ORF">KDW_61140</name>
</gene>
<dbReference type="GO" id="GO:0016020">
    <property type="term" value="C:membrane"/>
    <property type="evidence" value="ECO:0007669"/>
    <property type="project" value="UniProtKB-SubCell"/>
</dbReference>
<proteinExistence type="predicted"/>
<dbReference type="Gene3D" id="1.50.10.150">
    <property type="entry name" value="Voltage-dependent anion channel"/>
    <property type="match status" value="1"/>
</dbReference>
<comment type="caution">
    <text evidence="6">The sequence shown here is derived from an EMBL/GenBank/DDBJ whole genome shotgun (WGS) entry which is preliminary data.</text>
</comment>
<evidence type="ECO:0000256" key="4">
    <source>
        <dbReference type="ARBA" id="ARBA00023136"/>
    </source>
</evidence>
<keyword evidence="7" id="KW-1185">Reference proteome</keyword>
<dbReference type="EMBL" id="BKZW01000004">
    <property type="protein sequence ID" value="GER91952.1"/>
    <property type="molecule type" value="Genomic_DNA"/>
</dbReference>
<dbReference type="Proteomes" id="UP000326912">
    <property type="component" value="Unassembled WGS sequence"/>
</dbReference>
<accession>A0A5J4KY09</accession>
<organism evidence="6 7">
    <name type="scientific">Dictyobacter vulcani</name>
    <dbReference type="NCBI Taxonomy" id="2607529"/>
    <lineage>
        <taxon>Bacteria</taxon>
        <taxon>Bacillati</taxon>
        <taxon>Chloroflexota</taxon>
        <taxon>Ktedonobacteria</taxon>
        <taxon>Ktedonobacterales</taxon>
        <taxon>Dictyobacteraceae</taxon>
        <taxon>Dictyobacter</taxon>
    </lineage>
</organism>
<dbReference type="InterPro" id="IPR004695">
    <property type="entry name" value="SLAC1/Mae1/Ssu1/TehA"/>
</dbReference>
<evidence type="ECO:0000256" key="2">
    <source>
        <dbReference type="ARBA" id="ARBA00022692"/>
    </source>
</evidence>
<protein>
    <recommendedName>
        <fullName evidence="8">C4-dicarboxylate transporter/malic acid transport protein</fullName>
    </recommendedName>
</protein>